<dbReference type="EMBL" id="MU250532">
    <property type="protein sequence ID" value="KAG7447414.1"/>
    <property type="molecule type" value="Genomic_DNA"/>
</dbReference>
<accession>A0A9P7VUY9</accession>
<name>A0A9P7VUY9_9AGAR</name>
<reference evidence="1" key="1">
    <citation type="submission" date="2020-11" db="EMBL/GenBank/DDBJ databases">
        <title>Adaptations for nitrogen fixation in a non-lichenized fungal sporocarp promotes dispersal by wood-feeding termites.</title>
        <authorList>
            <consortium name="DOE Joint Genome Institute"/>
            <person name="Koch R.A."/>
            <person name="Yoon G."/>
            <person name="Arayal U."/>
            <person name="Lail K."/>
            <person name="Amirebrahimi M."/>
            <person name="Labutti K."/>
            <person name="Lipzen A."/>
            <person name="Riley R."/>
            <person name="Barry K."/>
            <person name="Henrissat B."/>
            <person name="Grigoriev I.V."/>
            <person name="Herr J.R."/>
            <person name="Aime M.C."/>
        </authorList>
    </citation>
    <scope>NUCLEOTIDE SEQUENCE</scope>
    <source>
        <strain evidence="1">MCA 3950</strain>
    </source>
</reference>
<evidence type="ECO:0000313" key="2">
    <source>
        <dbReference type="Proteomes" id="UP000812287"/>
    </source>
</evidence>
<dbReference type="RefSeq" id="XP_043040914.1">
    <property type="nucleotide sequence ID" value="XM_043182344.1"/>
</dbReference>
<dbReference type="OrthoDB" id="3028716at2759"/>
<proteinExistence type="predicted"/>
<dbReference type="AlphaFoldDB" id="A0A9P7VUY9"/>
<gene>
    <name evidence="1" type="ORF">BT62DRAFT_81234</name>
</gene>
<keyword evidence="2" id="KW-1185">Reference proteome</keyword>
<dbReference type="GeneID" id="66104641"/>
<organism evidence="1 2">
    <name type="scientific">Guyanagaster necrorhizus</name>
    <dbReference type="NCBI Taxonomy" id="856835"/>
    <lineage>
        <taxon>Eukaryota</taxon>
        <taxon>Fungi</taxon>
        <taxon>Dikarya</taxon>
        <taxon>Basidiomycota</taxon>
        <taxon>Agaricomycotina</taxon>
        <taxon>Agaricomycetes</taxon>
        <taxon>Agaricomycetidae</taxon>
        <taxon>Agaricales</taxon>
        <taxon>Marasmiineae</taxon>
        <taxon>Physalacriaceae</taxon>
        <taxon>Guyanagaster</taxon>
    </lineage>
</organism>
<comment type="caution">
    <text evidence="1">The sequence shown here is derived from an EMBL/GenBank/DDBJ whole genome shotgun (WGS) entry which is preliminary data.</text>
</comment>
<dbReference type="Proteomes" id="UP000812287">
    <property type="component" value="Unassembled WGS sequence"/>
</dbReference>
<sequence length="183" mass="20556">MDAATDDAMSFLASWEDAEGTSSKDRLPSMQNALKTLIDMEPSFFHSLQYLITQTAICAPSVEETTLSILKPLRDVTIDFLSPVLTAWTEAVALLDCFAYILHHDTFPHPTYYAEKYDLMRLNARLVRDVFPLLDAIITSIDEPLVAELRGPYGLEPILSILKRLPWSSSMRSTGFVEAPWNA</sequence>
<protein>
    <submittedName>
        <fullName evidence="1">Uncharacterized protein</fullName>
    </submittedName>
</protein>
<evidence type="ECO:0000313" key="1">
    <source>
        <dbReference type="EMBL" id="KAG7447414.1"/>
    </source>
</evidence>